<dbReference type="Proteomes" id="UP000708208">
    <property type="component" value="Unassembled WGS sequence"/>
</dbReference>
<evidence type="ECO:0000313" key="2">
    <source>
        <dbReference type="Proteomes" id="UP000708208"/>
    </source>
</evidence>
<accession>A0A8J2LEK3</accession>
<reference evidence="1" key="1">
    <citation type="submission" date="2021-06" db="EMBL/GenBank/DDBJ databases">
        <authorList>
            <person name="Hodson N. C."/>
            <person name="Mongue J. A."/>
            <person name="Jaron S. K."/>
        </authorList>
    </citation>
    <scope>NUCLEOTIDE SEQUENCE</scope>
</reference>
<proteinExistence type="predicted"/>
<dbReference type="OrthoDB" id="306876at2759"/>
<dbReference type="AlphaFoldDB" id="A0A8J2LEK3"/>
<keyword evidence="2" id="KW-1185">Reference proteome</keyword>
<evidence type="ECO:0000313" key="1">
    <source>
        <dbReference type="EMBL" id="CAG7834452.1"/>
    </source>
</evidence>
<organism evidence="1 2">
    <name type="scientific">Allacma fusca</name>
    <dbReference type="NCBI Taxonomy" id="39272"/>
    <lineage>
        <taxon>Eukaryota</taxon>
        <taxon>Metazoa</taxon>
        <taxon>Ecdysozoa</taxon>
        <taxon>Arthropoda</taxon>
        <taxon>Hexapoda</taxon>
        <taxon>Collembola</taxon>
        <taxon>Symphypleona</taxon>
        <taxon>Sminthuridae</taxon>
        <taxon>Allacma</taxon>
    </lineage>
</organism>
<dbReference type="EMBL" id="CAJVCH010570250">
    <property type="protein sequence ID" value="CAG7834452.1"/>
    <property type="molecule type" value="Genomic_DNA"/>
</dbReference>
<gene>
    <name evidence="1" type="ORF">AFUS01_LOCUS43960</name>
</gene>
<protein>
    <submittedName>
        <fullName evidence="1">Uncharacterized protein</fullName>
    </submittedName>
</protein>
<sequence length="81" mass="9280">MNLKHINLQCSMLLRFYSLKYLELGDALALSSRIPVFTYVLLSPLHPLGEECTRYRACSYFRSNTPGNCSSSHSTDTFNRE</sequence>
<name>A0A8J2LEK3_9HEXA</name>
<comment type="caution">
    <text evidence="1">The sequence shown here is derived from an EMBL/GenBank/DDBJ whole genome shotgun (WGS) entry which is preliminary data.</text>
</comment>